<dbReference type="Gene3D" id="2.60.40.150">
    <property type="entry name" value="C2 domain"/>
    <property type="match status" value="7"/>
</dbReference>
<organism evidence="9">
    <name type="scientific">Aphanomyces invadans</name>
    <dbReference type="NCBI Taxonomy" id="157072"/>
    <lineage>
        <taxon>Eukaryota</taxon>
        <taxon>Sar</taxon>
        <taxon>Stramenopiles</taxon>
        <taxon>Oomycota</taxon>
        <taxon>Saprolegniomycetes</taxon>
        <taxon>Saprolegniales</taxon>
        <taxon>Verrucalvaceae</taxon>
        <taxon>Aphanomyces</taxon>
    </lineage>
</organism>
<reference evidence="9" key="1">
    <citation type="submission" date="2013-12" db="EMBL/GenBank/DDBJ databases">
        <title>The Genome Sequence of Aphanomyces invadans NJM9701.</title>
        <authorList>
            <consortium name="The Broad Institute Genomics Platform"/>
            <person name="Russ C."/>
            <person name="Tyler B."/>
            <person name="van West P."/>
            <person name="Dieguez-Uribeondo J."/>
            <person name="Young S.K."/>
            <person name="Zeng Q."/>
            <person name="Gargeya S."/>
            <person name="Fitzgerald M."/>
            <person name="Abouelleil A."/>
            <person name="Alvarado L."/>
            <person name="Chapman S.B."/>
            <person name="Gainer-Dewar J."/>
            <person name="Goldberg J."/>
            <person name="Griggs A."/>
            <person name="Gujja S."/>
            <person name="Hansen M."/>
            <person name="Howarth C."/>
            <person name="Imamovic A."/>
            <person name="Ireland A."/>
            <person name="Larimer J."/>
            <person name="McCowan C."/>
            <person name="Murphy C."/>
            <person name="Pearson M."/>
            <person name="Poon T.W."/>
            <person name="Priest M."/>
            <person name="Roberts A."/>
            <person name="Saif S."/>
            <person name="Shea T."/>
            <person name="Sykes S."/>
            <person name="Wortman J."/>
            <person name="Nusbaum C."/>
            <person name="Birren B."/>
        </authorList>
    </citation>
    <scope>NUCLEOTIDE SEQUENCE [LARGE SCALE GENOMIC DNA]</scope>
    <source>
        <strain evidence="9">NJM9701</strain>
    </source>
</reference>
<feature type="domain" description="C2" evidence="8">
    <location>
        <begin position="1336"/>
        <end position="1459"/>
    </location>
</feature>
<dbReference type="eggNOG" id="KOG1326">
    <property type="taxonomic scope" value="Eukaryota"/>
</dbReference>
<dbReference type="CDD" id="cd00030">
    <property type="entry name" value="C2"/>
    <property type="match status" value="1"/>
</dbReference>
<feature type="domain" description="C2" evidence="8">
    <location>
        <begin position="150"/>
        <end position="264"/>
    </location>
</feature>
<keyword evidence="3" id="KW-0677">Repeat</keyword>
<dbReference type="GO" id="GO:0016020">
    <property type="term" value="C:membrane"/>
    <property type="evidence" value="ECO:0007669"/>
    <property type="project" value="UniProtKB-SubCell"/>
</dbReference>
<dbReference type="InterPro" id="IPR035892">
    <property type="entry name" value="C2_domain_sf"/>
</dbReference>
<dbReference type="PANTHER" id="PTHR12546:SF33">
    <property type="entry name" value="SPERM VESICLE FUSION PROTEIN FER-1"/>
    <property type="match status" value="1"/>
</dbReference>
<comment type="subcellular location">
    <subcellularLocation>
        <location evidence="1">Membrane</location>
        <topology evidence="1">Single-pass membrane protein</topology>
    </subcellularLocation>
</comment>
<dbReference type="RefSeq" id="XP_008860990.1">
    <property type="nucleotide sequence ID" value="XM_008862768.1"/>
</dbReference>
<dbReference type="InterPro" id="IPR000008">
    <property type="entry name" value="C2_dom"/>
</dbReference>
<dbReference type="PANTHER" id="PTHR12546">
    <property type="entry name" value="FER-1-LIKE"/>
    <property type="match status" value="1"/>
</dbReference>
<feature type="domain" description="C2" evidence="8">
    <location>
        <begin position="357"/>
        <end position="481"/>
    </location>
</feature>
<evidence type="ECO:0000259" key="8">
    <source>
        <dbReference type="PROSITE" id="PS50004"/>
    </source>
</evidence>
<dbReference type="Pfam" id="PF00168">
    <property type="entry name" value="C2"/>
    <property type="match status" value="8"/>
</dbReference>
<feature type="domain" description="C2" evidence="8">
    <location>
        <begin position="1040"/>
        <end position="1175"/>
    </location>
</feature>
<evidence type="ECO:0000256" key="6">
    <source>
        <dbReference type="SAM" id="MobiDB-lite"/>
    </source>
</evidence>
<dbReference type="InterPro" id="IPR037721">
    <property type="entry name" value="Ferlin"/>
</dbReference>
<evidence type="ECO:0000256" key="1">
    <source>
        <dbReference type="ARBA" id="ARBA00004167"/>
    </source>
</evidence>
<feature type="transmembrane region" description="Helical" evidence="7">
    <location>
        <begin position="1756"/>
        <end position="1777"/>
    </location>
</feature>
<evidence type="ECO:0000256" key="4">
    <source>
        <dbReference type="ARBA" id="ARBA00022989"/>
    </source>
</evidence>
<dbReference type="SMART" id="SM00239">
    <property type="entry name" value="C2"/>
    <property type="match status" value="7"/>
</dbReference>
<feature type="domain" description="C2" evidence="8">
    <location>
        <begin position="882"/>
        <end position="1014"/>
    </location>
</feature>
<dbReference type="EMBL" id="KI913952">
    <property type="protein sequence ID" value="ETW09579.1"/>
    <property type="molecule type" value="Genomic_DNA"/>
</dbReference>
<evidence type="ECO:0000256" key="7">
    <source>
        <dbReference type="SAM" id="Phobius"/>
    </source>
</evidence>
<protein>
    <recommendedName>
        <fullName evidence="8">C2 domain-containing protein</fullName>
    </recommendedName>
</protein>
<dbReference type="InterPro" id="IPR012968">
    <property type="entry name" value="FerIin_dom"/>
</dbReference>
<dbReference type="SMART" id="SM01202">
    <property type="entry name" value="FerI"/>
    <property type="match status" value="1"/>
</dbReference>
<keyword evidence="2 7" id="KW-0812">Transmembrane</keyword>
<sequence length="1778" mass="198622">MSDEIRVTVVRAVHVVGNDGFGSNKTSDPFVELTLLRSNEDVIKTQSYRTRDVPKTVNPLWNESFVLGKDMDLRSAHFLCFTLYDKNFLKNVALGRVLVPMDDVRRCLISGRVERSFPVTKFGSVKHATGDLFVVFEPASTTVSPPTAPSASDHAIAPLAAPTGPPNLLHVKVESATGLPAMDSGGTSDPLVIVSCNKTKLNTTTKYKTLSCMWNESFKLPVDDPNQFVQFVVEDFDTAFNDFMGQAKVPLETLQDGTPQTVTLELLDKKFRKKEGLGTLTVTLHWTYTDNVSAVVASNKAKRVNVFNKITNAITGVPDAGDEDEEGIDADAFENKPEQVKSPDEVKKEQEERDKARDEERKVLEDIHIKSGDYAVQVHIIEARDLVPKDATGTSDPVVYVEVMEQKQNTSTKSKSLSAVWDEVLIFTFRNVDKDKVEMGAIKITVMDANTLQRAELIGETSFDVSFIYAKMNHQICTTWVGLLAPGIDGIQGYVRLSITVVGPGDKFVAPPPLGPKDSRLENVIMPSSIKQEVSFLVVSVHVGEELPAMDSVTVLGQKLKQGIDAYVEASLAGNKSIRTRVKTKKGERNQLCPAFNDELWIVLREPSLANKVTLAVKDWDRIGSDEVVAHSYQSLRLIRKMCAASASGTYGPMWINLYGAPLNFTSSVIPGENTAKSEMNTFPDLGSYYRGRILVTFDIRPNDRSLEEVNQRVKATPLPKQLYPPTAAYRLRAFVGTGTDIPQMASLSGAGTRNSKMQILITCGLNELEFERRDNNKGLVVWNQLVESDLLILPADVTQIPDIFVYLCKGKADGKLQGRKQISYRRFKAKDLLEEGMGKDPAWVALKEDPSVDALGDDVFPGNILLNLGFGTDTTAASTQSKWKEVANVERLSQRFKYQVRVNVFQGRNLPAMDDNGLADPYVTVRFNGEKHKLSVKKKTVNPLWYETVTFDVDLPPEDMLHYSPQVILRVMDWDAGIGSSSDDYIGSSFVPITSSDVRAIDDTRPDPEPKWYPLVQQEAGDTDGHILASVVVVKVDQPDTVLPPPRSIVPKTRIAYLEIIVLGLRDLKPYQFLPIQMPFIEFNLGSSEHANQEMKTEKSKRPSGANPNFLQRIVREVELPEDSLFAPMLNILVKDTRLGGWYTPLIGNACINMSTKLPWGNGYIPPQSLDLANIQEKVAEEEDEDITEAATLLPRASVKSKDIGAGVFGALELMNVQVDLNNPSLWTEVGMRSTQLTTQASLDSNAEDGGADEYETKRKKYMKNRDDLSEELEANVLKTKPFETYQLTSGQKKKKKSLLTLLKFGSKAPKIAESNGSFHVAGIFKGLVRVMLKESDPPLVNLTKLLHPQPYIVRVYILNGEGFQPMDPGFDGKPGKSDPYLVLQLGKTTINDRKNYIDDVVDPDFYKLFEINCDFPGASTLHLKAYDFDLIGGDDLIGSTDIDLEDRFFDKNWQVLGENYKSSERWGPKPVEQRTLYVPTSRAPMGHLKMWIDILSPKDGAVYPPVDIALPPPVQFELRVVIWKTKEVPSFDELTDMNDLFVRCQLEGSDYQDTDIHWRAKKGKASFNWRMKFPVMLGHKQHNSKFPYFKMQLWDKDIFSSNDCIAEGILDMSAHFKKVCQLKAPLQVFQDTKPKETAKETTAQQRDNDAIRSIKEATGLWDTDPTDSTWIKMERLNRETNVKEPMGAVCISMELVPIDKAKIQTVGFGRSDPNNGPFLPPPAGRLKFSMNPFYVFNELLGPKICRKFMCCLCIVIVMAAMYFLGPFMNLIIVLLK</sequence>
<dbReference type="PROSITE" id="PS50004">
    <property type="entry name" value="C2"/>
    <property type="match status" value="8"/>
</dbReference>
<proteinExistence type="predicted"/>
<dbReference type="GeneID" id="20077176"/>
<feature type="domain" description="C2" evidence="8">
    <location>
        <begin position="1"/>
        <end position="117"/>
    </location>
</feature>
<feature type="compositionally biased region" description="Basic and acidic residues" evidence="6">
    <location>
        <begin position="333"/>
        <end position="360"/>
    </location>
</feature>
<keyword evidence="5 7" id="KW-0472">Membrane</keyword>
<dbReference type="STRING" id="157072.A0A024UTA9"/>
<feature type="domain" description="C2" evidence="8">
    <location>
        <begin position="517"/>
        <end position="651"/>
    </location>
</feature>
<evidence type="ECO:0000256" key="2">
    <source>
        <dbReference type="ARBA" id="ARBA00022692"/>
    </source>
</evidence>
<feature type="domain" description="C2" evidence="8">
    <location>
        <begin position="1500"/>
        <end position="1631"/>
    </location>
</feature>
<dbReference type="InterPro" id="IPR037724">
    <property type="entry name" value="C2E_Ferlin"/>
</dbReference>
<dbReference type="CDD" id="cd04037">
    <property type="entry name" value="C2E_Ferlin"/>
    <property type="match status" value="1"/>
</dbReference>
<evidence type="ECO:0000256" key="3">
    <source>
        <dbReference type="ARBA" id="ARBA00022737"/>
    </source>
</evidence>
<dbReference type="SUPFAM" id="SSF49562">
    <property type="entry name" value="C2 domain (Calcium/lipid-binding domain, CaLB)"/>
    <property type="match status" value="8"/>
</dbReference>
<dbReference type="GO" id="GO:0007009">
    <property type="term" value="P:plasma membrane organization"/>
    <property type="evidence" value="ECO:0007669"/>
    <property type="project" value="TreeGrafter"/>
</dbReference>
<feature type="region of interest" description="Disordered" evidence="6">
    <location>
        <begin position="331"/>
        <end position="360"/>
    </location>
</feature>
<gene>
    <name evidence="9" type="ORF">H310_00126</name>
</gene>
<dbReference type="OrthoDB" id="270970at2759"/>
<name>A0A024UTA9_9STRA</name>
<evidence type="ECO:0000313" key="9">
    <source>
        <dbReference type="EMBL" id="ETW09579.1"/>
    </source>
</evidence>
<evidence type="ECO:0000256" key="5">
    <source>
        <dbReference type="ARBA" id="ARBA00023136"/>
    </source>
</evidence>
<dbReference type="VEuPathDB" id="FungiDB:H310_00126"/>
<accession>A0A024UTA9</accession>
<keyword evidence="4 7" id="KW-1133">Transmembrane helix</keyword>